<dbReference type="PANTHER" id="PTHR31793">
    <property type="entry name" value="4-HYDROXYBENZOYL-COA THIOESTERASE FAMILY MEMBER"/>
    <property type="match status" value="1"/>
</dbReference>
<evidence type="ECO:0000313" key="2">
    <source>
        <dbReference type="Proteomes" id="UP001595828"/>
    </source>
</evidence>
<dbReference type="CDD" id="cd00586">
    <property type="entry name" value="4HBT"/>
    <property type="match status" value="1"/>
</dbReference>
<dbReference type="SUPFAM" id="SSF54637">
    <property type="entry name" value="Thioesterase/thiol ester dehydrase-isomerase"/>
    <property type="match status" value="1"/>
</dbReference>
<dbReference type="InterPro" id="IPR050563">
    <property type="entry name" value="4-hydroxybenzoyl-CoA_TE"/>
</dbReference>
<dbReference type="PANTHER" id="PTHR31793:SF24">
    <property type="entry name" value="LONG-CHAIN ACYL-COA THIOESTERASE FADM"/>
    <property type="match status" value="1"/>
</dbReference>
<organism evidence="1 2">
    <name type="scientific">Novosphingobium tardum</name>
    <dbReference type="NCBI Taxonomy" id="1538021"/>
    <lineage>
        <taxon>Bacteria</taxon>
        <taxon>Pseudomonadati</taxon>
        <taxon>Pseudomonadota</taxon>
        <taxon>Alphaproteobacteria</taxon>
        <taxon>Sphingomonadales</taxon>
        <taxon>Sphingomonadaceae</taxon>
        <taxon>Novosphingobium</taxon>
    </lineage>
</organism>
<name>A0ABV8RLW8_9SPHN</name>
<reference evidence="2" key="1">
    <citation type="journal article" date="2019" name="Int. J. Syst. Evol. Microbiol.">
        <title>The Global Catalogue of Microorganisms (GCM) 10K type strain sequencing project: providing services to taxonomists for standard genome sequencing and annotation.</title>
        <authorList>
            <consortium name="The Broad Institute Genomics Platform"/>
            <consortium name="The Broad Institute Genome Sequencing Center for Infectious Disease"/>
            <person name="Wu L."/>
            <person name="Ma J."/>
        </authorList>
    </citation>
    <scope>NUCLEOTIDE SEQUENCE [LARGE SCALE GENOMIC DNA]</scope>
    <source>
        <strain evidence="2">CGMCC 1.12989</strain>
    </source>
</reference>
<evidence type="ECO:0000313" key="1">
    <source>
        <dbReference type="EMBL" id="MFC4293900.1"/>
    </source>
</evidence>
<dbReference type="EC" id="3.1.2.-" evidence="1"/>
<dbReference type="InterPro" id="IPR029069">
    <property type="entry name" value="HotDog_dom_sf"/>
</dbReference>
<dbReference type="Pfam" id="PF13279">
    <property type="entry name" value="4HBT_2"/>
    <property type="match status" value="1"/>
</dbReference>
<sequence>MARPEPALLDAARYPFVVEITTRYADMDPNHHLNNVAMAALIEDARVRFNTANDFRAAMGGMGAMIASVAIDYLAQGYYPHPISGYAAVESVGRSSWTLVQLMVQQGQPVAFARSVAVGIAQARPAPLPDAFRTNLARVTLRG</sequence>
<comment type="caution">
    <text evidence="1">The sequence shown here is derived from an EMBL/GenBank/DDBJ whole genome shotgun (WGS) entry which is preliminary data.</text>
</comment>
<dbReference type="EMBL" id="JBHSDR010000003">
    <property type="protein sequence ID" value="MFC4293900.1"/>
    <property type="molecule type" value="Genomic_DNA"/>
</dbReference>
<dbReference type="RefSeq" id="WP_379537378.1">
    <property type="nucleotide sequence ID" value="NZ_JBHSDR010000003.1"/>
</dbReference>
<protein>
    <submittedName>
        <fullName evidence="1">Acyl-CoA thioesterase</fullName>
        <ecNumber evidence="1">3.1.2.-</ecNumber>
    </submittedName>
</protein>
<keyword evidence="2" id="KW-1185">Reference proteome</keyword>
<dbReference type="Proteomes" id="UP001595828">
    <property type="component" value="Unassembled WGS sequence"/>
</dbReference>
<accession>A0ABV8RLW8</accession>
<proteinExistence type="predicted"/>
<dbReference type="GO" id="GO:0016787">
    <property type="term" value="F:hydrolase activity"/>
    <property type="evidence" value="ECO:0007669"/>
    <property type="project" value="UniProtKB-KW"/>
</dbReference>
<gene>
    <name evidence="1" type="ORF">ACFO0A_02380</name>
</gene>
<keyword evidence="1" id="KW-0378">Hydrolase</keyword>
<dbReference type="Gene3D" id="3.10.129.10">
    <property type="entry name" value="Hotdog Thioesterase"/>
    <property type="match status" value="1"/>
</dbReference>